<reference evidence="3" key="1">
    <citation type="submission" date="2019-10" db="EMBL/GenBank/DDBJ databases">
        <title>Lacipirellula parvula gen. nov., sp. nov., representing a lineage of planctomycetes widespread in freshwater anoxic habitats, and description of the family Lacipirellulaceae.</title>
        <authorList>
            <person name="Dedysh S.N."/>
            <person name="Kulichevskaya I.S."/>
            <person name="Beletsky A.V."/>
            <person name="Rakitin A.L."/>
            <person name="Mardanov A.V."/>
            <person name="Ivanova A.A."/>
            <person name="Saltykova V.X."/>
            <person name="Rijpstra W.I.C."/>
            <person name="Sinninghe Damste J.S."/>
            <person name="Ravin N.V."/>
        </authorList>
    </citation>
    <scope>NUCLEOTIDE SEQUENCE [LARGE SCALE GENOMIC DNA]</scope>
    <source>
        <strain evidence="3">PX69</strain>
    </source>
</reference>
<feature type="compositionally biased region" description="Basic and acidic residues" evidence="1">
    <location>
        <begin position="66"/>
        <end position="75"/>
    </location>
</feature>
<accession>A0A5K7XJT6</accession>
<keyword evidence="3" id="KW-1185">Reference proteome</keyword>
<feature type="compositionally biased region" description="Polar residues" evidence="1">
    <location>
        <begin position="47"/>
        <end position="65"/>
    </location>
</feature>
<evidence type="ECO:0000256" key="1">
    <source>
        <dbReference type="SAM" id="MobiDB-lite"/>
    </source>
</evidence>
<dbReference type="KEGG" id="lpav:PLANPX_2761"/>
<feature type="region of interest" description="Disordered" evidence="1">
    <location>
        <begin position="46"/>
        <end position="75"/>
    </location>
</feature>
<evidence type="ECO:0000313" key="2">
    <source>
        <dbReference type="EMBL" id="BBO33149.1"/>
    </source>
</evidence>
<proteinExistence type="predicted"/>
<gene>
    <name evidence="2" type="ORF">PLANPX_2761</name>
</gene>
<dbReference type="EMBL" id="AP021861">
    <property type="protein sequence ID" value="BBO33149.1"/>
    <property type="molecule type" value="Genomic_DNA"/>
</dbReference>
<dbReference type="Proteomes" id="UP000326837">
    <property type="component" value="Chromosome"/>
</dbReference>
<name>A0A5K7XJT6_9BACT</name>
<dbReference type="AlphaFoldDB" id="A0A5K7XJT6"/>
<sequence length="75" mass="8223">MTRQQEVAFVSTFCGAACCAGRSKQATYLRKAGESAGLARALRHVQETANATESRPKRPTQNSLRIRTESHSKSK</sequence>
<protein>
    <submittedName>
        <fullName evidence="2">Uncharacterized protein</fullName>
    </submittedName>
</protein>
<evidence type="ECO:0000313" key="3">
    <source>
        <dbReference type="Proteomes" id="UP000326837"/>
    </source>
</evidence>
<organism evidence="2 3">
    <name type="scientific">Lacipirellula parvula</name>
    <dbReference type="NCBI Taxonomy" id="2650471"/>
    <lineage>
        <taxon>Bacteria</taxon>
        <taxon>Pseudomonadati</taxon>
        <taxon>Planctomycetota</taxon>
        <taxon>Planctomycetia</taxon>
        <taxon>Pirellulales</taxon>
        <taxon>Lacipirellulaceae</taxon>
        <taxon>Lacipirellula</taxon>
    </lineage>
</organism>